<dbReference type="PANTHER" id="PTHR10457:SF7">
    <property type="entry name" value="GALACTOKINASE-RELATED"/>
    <property type="match status" value="1"/>
</dbReference>
<dbReference type="InterPro" id="IPR006206">
    <property type="entry name" value="Mevalonate/galactokinase"/>
</dbReference>
<evidence type="ECO:0000256" key="5">
    <source>
        <dbReference type="ARBA" id="ARBA00022679"/>
    </source>
</evidence>
<dbReference type="Pfam" id="PF08544">
    <property type="entry name" value="GHMP_kinases_C"/>
    <property type="match status" value="1"/>
</dbReference>
<accession>A0A832T1G1</accession>
<dbReference type="Pfam" id="PF10509">
    <property type="entry name" value="GalKase_gal_bdg"/>
    <property type="match status" value="1"/>
</dbReference>
<dbReference type="SUPFAM" id="SSF54211">
    <property type="entry name" value="Ribosomal protein S5 domain 2-like"/>
    <property type="match status" value="1"/>
</dbReference>
<evidence type="ECO:0000259" key="11">
    <source>
        <dbReference type="Pfam" id="PF10509"/>
    </source>
</evidence>
<dbReference type="GO" id="GO:0004335">
    <property type="term" value="F:galactokinase activity"/>
    <property type="evidence" value="ECO:0007669"/>
    <property type="project" value="InterPro"/>
</dbReference>
<keyword evidence="8" id="KW-0067">ATP-binding</keyword>
<dbReference type="Gene3D" id="3.30.230.10">
    <property type="match status" value="1"/>
</dbReference>
<feature type="domain" description="Galactokinase N-terminal" evidence="11">
    <location>
        <begin position="7"/>
        <end position="38"/>
    </location>
</feature>
<dbReference type="InterPro" id="IPR014721">
    <property type="entry name" value="Ribsml_uS5_D2-typ_fold_subgr"/>
</dbReference>
<protein>
    <submittedName>
        <fullName evidence="12">Galactokinase</fullName>
    </submittedName>
</protein>
<evidence type="ECO:0000313" key="12">
    <source>
        <dbReference type="EMBL" id="HII47467.1"/>
    </source>
</evidence>
<dbReference type="RefSeq" id="WP_011007782.1">
    <property type="nucleotide sequence ID" value="NZ_DAIOPL010000050.1"/>
</dbReference>
<dbReference type="InterPro" id="IPR036554">
    <property type="entry name" value="GHMP_kinase_C_sf"/>
</dbReference>
<dbReference type="PANTHER" id="PTHR10457">
    <property type="entry name" value="MEVALONATE KINASE/GALACTOKINASE"/>
    <property type="match status" value="1"/>
</dbReference>
<dbReference type="PRINTS" id="PR00473">
    <property type="entry name" value="GALCTOKINASE"/>
</dbReference>
<dbReference type="GO" id="GO:0005524">
    <property type="term" value="F:ATP binding"/>
    <property type="evidence" value="ECO:0007669"/>
    <property type="project" value="UniProtKB-KW"/>
</dbReference>
<dbReference type="InterPro" id="IPR000705">
    <property type="entry name" value="Galactokinase"/>
</dbReference>
<evidence type="ECO:0000256" key="7">
    <source>
        <dbReference type="ARBA" id="ARBA00022777"/>
    </source>
</evidence>
<name>A0A832T1G1_9CREN</name>
<reference evidence="12" key="1">
    <citation type="journal article" date="2020" name="bioRxiv">
        <title>A rank-normalized archaeal taxonomy based on genome phylogeny resolves widespread incomplete and uneven classifications.</title>
        <authorList>
            <person name="Rinke C."/>
            <person name="Chuvochina M."/>
            <person name="Mussig A.J."/>
            <person name="Chaumeil P.-A."/>
            <person name="Waite D.W."/>
            <person name="Whitman W.B."/>
            <person name="Parks D.H."/>
            <person name="Hugenholtz P."/>
        </authorList>
    </citation>
    <scope>NUCLEOTIDE SEQUENCE</scope>
    <source>
        <strain evidence="12">UBA8839</strain>
    </source>
</reference>
<evidence type="ECO:0000256" key="2">
    <source>
        <dbReference type="ARBA" id="ARBA00006566"/>
    </source>
</evidence>
<evidence type="ECO:0000313" key="13">
    <source>
        <dbReference type="Proteomes" id="UP000651120"/>
    </source>
</evidence>
<dbReference type="Gene3D" id="3.30.70.890">
    <property type="entry name" value="GHMP kinase, C-terminal domain"/>
    <property type="match status" value="1"/>
</dbReference>
<evidence type="ECO:0000256" key="4">
    <source>
        <dbReference type="ARBA" id="ARBA00022573"/>
    </source>
</evidence>
<sequence length="361" mass="39645">MEALVKASAPGRLDFLNTHQDYKGLPVVSVAVNMRTRVEMEASKVFEIESLNTGEKCIFQDPQIAGRTFCDYVKAAVLALWKHGVYLRGFKSVVRSDIPIGAGMASSAALLVSLIAAALRLANREADRATVAELAYVAEREILGVPCGRLDQYGSAFGKVAVIHPKPPVRVEALEMPGGVFVVLDSGVRHSTAEVHSKRQAELQQAVEMLKAELGIYSEGYWDFPWGVLYDKPNAVEKLPSPLRERVLFTLEMQRSTERALAYLKRRDLPTEEILRKVGAEMLLQHRLLSELYDVSLPELDRLVEEAVNAGAYGAKLSGAGLGGVVIALAPNRETAEKIGRRSSAVKWWAVEVDEGLKYGD</sequence>
<evidence type="ECO:0000256" key="8">
    <source>
        <dbReference type="ARBA" id="ARBA00022840"/>
    </source>
</evidence>
<gene>
    <name evidence="12" type="ORF">HA333_08515</name>
</gene>
<dbReference type="OMA" id="VMPCAIN"/>
<dbReference type="GO" id="GO:0005829">
    <property type="term" value="C:cytosol"/>
    <property type="evidence" value="ECO:0007669"/>
    <property type="project" value="TreeGrafter"/>
</dbReference>
<dbReference type="InterPro" id="IPR013750">
    <property type="entry name" value="GHMP_kinase_C_dom"/>
</dbReference>
<keyword evidence="7 12" id="KW-0418">Kinase</keyword>
<evidence type="ECO:0000256" key="3">
    <source>
        <dbReference type="ARBA" id="ARBA00022490"/>
    </source>
</evidence>
<evidence type="ECO:0000256" key="1">
    <source>
        <dbReference type="ARBA" id="ARBA00004496"/>
    </source>
</evidence>
<evidence type="ECO:0000259" key="10">
    <source>
        <dbReference type="Pfam" id="PF08544"/>
    </source>
</evidence>
<comment type="caution">
    <text evidence="12">The sequence shown here is derived from an EMBL/GenBank/DDBJ whole genome shotgun (WGS) entry which is preliminary data.</text>
</comment>
<dbReference type="GO" id="GO:0009236">
    <property type="term" value="P:cobalamin biosynthetic process"/>
    <property type="evidence" value="ECO:0007669"/>
    <property type="project" value="UniProtKB-KW"/>
</dbReference>
<dbReference type="FunFam" id="3.30.230.10:FF:000067">
    <property type="entry name" value="Serine/threonine protein kinase"/>
    <property type="match status" value="1"/>
</dbReference>
<comment type="similarity">
    <text evidence="2">Belongs to the GHMP kinase family. GalK subfamily.</text>
</comment>
<dbReference type="PIRSF" id="PIRSF000530">
    <property type="entry name" value="Galactokinase"/>
    <property type="match status" value="1"/>
</dbReference>
<keyword evidence="4" id="KW-0169">Cobalamin biosynthesis</keyword>
<dbReference type="Pfam" id="PF00288">
    <property type="entry name" value="GHMP_kinases_N"/>
    <property type="match status" value="1"/>
</dbReference>
<keyword evidence="5" id="KW-0808">Transferase</keyword>
<keyword evidence="3" id="KW-0963">Cytoplasm</keyword>
<dbReference type="GeneID" id="1465548"/>
<feature type="domain" description="GHMP kinase N-terminal" evidence="9">
    <location>
        <begin position="72"/>
        <end position="159"/>
    </location>
</feature>
<dbReference type="EMBL" id="DUJP01000029">
    <property type="protein sequence ID" value="HII47467.1"/>
    <property type="molecule type" value="Genomic_DNA"/>
</dbReference>
<dbReference type="PRINTS" id="PR00959">
    <property type="entry name" value="MEVGALKINASE"/>
</dbReference>
<feature type="domain" description="GHMP kinase C-terminal" evidence="10">
    <location>
        <begin position="276"/>
        <end position="341"/>
    </location>
</feature>
<proteinExistence type="inferred from homology"/>
<dbReference type="Proteomes" id="UP000651120">
    <property type="component" value="Unassembled WGS sequence"/>
</dbReference>
<dbReference type="AlphaFoldDB" id="A0A832T1G1"/>
<dbReference type="SUPFAM" id="SSF55060">
    <property type="entry name" value="GHMP Kinase, C-terminal domain"/>
    <property type="match status" value="1"/>
</dbReference>
<comment type="subcellular location">
    <subcellularLocation>
        <location evidence="1">Cytoplasm</location>
    </subcellularLocation>
</comment>
<evidence type="ECO:0000256" key="6">
    <source>
        <dbReference type="ARBA" id="ARBA00022741"/>
    </source>
</evidence>
<dbReference type="GO" id="GO:0006012">
    <property type="term" value="P:galactose metabolic process"/>
    <property type="evidence" value="ECO:0007669"/>
    <property type="project" value="InterPro"/>
</dbReference>
<dbReference type="InterPro" id="IPR020568">
    <property type="entry name" value="Ribosomal_Su5_D2-typ_SF"/>
</dbReference>
<evidence type="ECO:0000259" key="9">
    <source>
        <dbReference type="Pfam" id="PF00288"/>
    </source>
</evidence>
<keyword evidence="6" id="KW-0547">Nucleotide-binding</keyword>
<dbReference type="InterPro" id="IPR006204">
    <property type="entry name" value="GHMP_kinase_N_dom"/>
</dbReference>
<organism evidence="12 13">
    <name type="scientific">Pyrobaculum aerophilum</name>
    <dbReference type="NCBI Taxonomy" id="13773"/>
    <lineage>
        <taxon>Archaea</taxon>
        <taxon>Thermoproteota</taxon>
        <taxon>Thermoprotei</taxon>
        <taxon>Thermoproteales</taxon>
        <taxon>Thermoproteaceae</taxon>
        <taxon>Pyrobaculum</taxon>
    </lineage>
</organism>
<dbReference type="InterPro" id="IPR019539">
    <property type="entry name" value="GalKase_N"/>
</dbReference>